<dbReference type="InterPro" id="IPR023095">
    <property type="entry name" value="Ade_MeTrfase_dom_2"/>
</dbReference>
<comment type="catalytic activity">
    <reaction evidence="6">
        <text>a 2'-deoxyadenosine in DNA + S-adenosyl-L-methionine = an N(6)-methyl-2'-deoxyadenosine in DNA + S-adenosyl-L-homocysteine + H(+)</text>
        <dbReference type="Rhea" id="RHEA:15197"/>
        <dbReference type="Rhea" id="RHEA-COMP:12418"/>
        <dbReference type="Rhea" id="RHEA-COMP:12419"/>
        <dbReference type="ChEBI" id="CHEBI:15378"/>
        <dbReference type="ChEBI" id="CHEBI:57856"/>
        <dbReference type="ChEBI" id="CHEBI:59789"/>
        <dbReference type="ChEBI" id="CHEBI:90615"/>
        <dbReference type="ChEBI" id="CHEBI:90616"/>
        <dbReference type="EC" id="2.1.1.72"/>
    </reaction>
</comment>
<keyword evidence="8" id="KW-1185">Reference proteome</keyword>
<evidence type="ECO:0000256" key="1">
    <source>
        <dbReference type="ARBA" id="ARBA00006594"/>
    </source>
</evidence>
<keyword evidence="4 7" id="KW-0808">Transferase</keyword>
<dbReference type="GO" id="GO:0009007">
    <property type="term" value="F:site-specific DNA-methyltransferase (adenine-specific) activity"/>
    <property type="evidence" value="ECO:0007669"/>
    <property type="project" value="UniProtKB-EC"/>
</dbReference>
<dbReference type="EMBL" id="CP014168">
    <property type="protein sequence ID" value="AOH85711.1"/>
    <property type="molecule type" value="Genomic_DNA"/>
</dbReference>
<dbReference type="InterPro" id="IPR012263">
    <property type="entry name" value="M_m6A_EcoRV"/>
</dbReference>
<dbReference type="RefSeq" id="WP_069206242.1">
    <property type="nucleotide sequence ID" value="NZ_CP014168.1"/>
</dbReference>
<accession>A0A1B3ZE59</accession>
<dbReference type="STRING" id="1560345.AWL63_18965"/>
<evidence type="ECO:0000256" key="6">
    <source>
        <dbReference type="ARBA" id="ARBA00047942"/>
    </source>
</evidence>
<evidence type="ECO:0000256" key="4">
    <source>
        <dbReference type="ARBA" id="ARBA00022679"/>
    </source>
</evidence>
<dbReference type="Gene3D" id="3.40.50.150">
    <property type="entry name" value="Vaccinia Virus protein VP39"/>
    <property type="match status" value="1"/>
</dbReference>
<proteinExistence type="inferred from homology"/>
<dbReference type="PANTHER" id="PTHR30481">
    <property type="entry name" value="DNA ADENINE METHYLASE"/>
    <property type="match status" value="1"/>
</dbReference>
<dbReference type="Proteomes" id="UP000094256">
    <property type="component" value="Chromosome"/>
</dbReference>
<dbReference type="Pfam" id="PF02086">
    <property type="entry name" value="MethyltransfD12"/>
    <property type="match status" value="1"/>
</dbReference>
<dbReference type="AlphaFoldDB" id="A0A1B3ZE59"/>
<dbReference type="GO" id="GO:0009307">
    <property type="term" value="P:DNA restriction-modification system"/>
    <property type="evidence" value="ECO:0007669"/>
    <property type="project" value="InterPro"/>
</dbReference>
<name>A0A1B3ZE59_9SPHN</name>
<evidence type="ECO:0000256" key="5">
    <source>
        <dbReference type="ARBA" id="ARBA00022691"/>
    </source>
</evidence>
<evidence type="ECO:0000313" key="8">
    <source>
        <dbReference type="Proteomes" id="UP000094256"/>
    </source>
</evidence>
<protein>
    <recommendedName>
        <fullName evidence="2">site-specific DNA-methyltransferase (adenine-specific)</fullName>
        <ecNumber evidence="2">2.1.1.72</ecNumber>
    </recommendedName>
</protein>
<dbReference type="KEGG" id="span:AWL63_18965"/>
<dbReference type="PIRSF" id="PIRSF000398">
    <property type="entry name" value="M_m6A_EcoRV"/>
    <property type="match status" value="1"/>
</dbReference>
<reference evidence="7 8" key="1">
    <citation type="submission" date="2016-01" db="EMBL/GenBank/DDBJ databases">
        <title>Complete genome and mega plasmid sequence of Sphingomonas panacis DCY99 elicits systemic resistance in rice to Xanthomonas oryzae.</title>
        <authorList>
            <person name="Kim Y.J."/>
            <person name="Yang D.C."/>
            <person name="Sing P."/>
        </authorList>
    </citation>
    <scope>NUCLEOTIDE SEQUENCE [LARGE SCALE GENOMIC DNA]</scope>
    <source>
        <strain evidence="7 8">DCY99</strain>
    </source>
</reference>
<dbReference type="SUPFAM" id="SSF53335">
    <property type="entry name" value="S-adenosyl-L-methionine-dependent methyltransferases"/>
    <property type="match status" value="1"/>
</dbReference>
<keyword evidence="3 7" id="KW-0489">Methyltransferase</keyword>
<dbReference type="InterPro" id="IPR012327">
    <property type="entry name" value="MeTrfase_D12"/>
</dbReference>
<dbReference type="InterPro" id="IPR029063">
    <property type="entry name" value="SAM-dependent_MTases_sf"/>
</dbReference>
<organism evidence="7 8">
    <name type="scientific">Sphingomonas panacis</name>
    <dbReference type="NCBI Taxonomy" id="1560345"/>
    <lineage>
        <taxon>Bacteria</taxon>
        <taxon>Pseudomonadati</taxon>
        <taxon>Pseudomonadota</taxon>
        <taxon>Alphaproteobacteria</taxon>
        <taxon>Sphingomonadales</taxon>
        <taxon>Sphingomonadaceae</taxon>
        <taxon>Sphingomonas</taxon>
    </lineage>
</organism>
<comment type="similarity">
    <text evidence="1">Belongs to the N(4)/N(6)-methyltransferase family.</text>
</comment>
<dbReference type="OrthoDB" id="9805629at2"/>
<keyword evidence="5" id="KW-0949">S-adenosyl-L-methionine</keyword>
<dbReference type="GO" id="GO:0006298">
    <property type="term" value="P:mismatch repair"/>
    <property type="evidence" value="ECO:0007669"/>
    <property type="project" value="TreeGrafter"/>
</dbReference>
<dbReference type="GO" id="GO:0043565">
    <property type="term" value="F:sequence-specific DNA binding"/>
    <property type="evidence" value="ECO:0007669"/>
    <property type="project" value="TreeGrafter"/>
</dbReference>
<dbReference type="GO" id="GO:1904047">
    <property type="term" value="F:S-adenosyl-L-methionine binding"/>
    <property type="evidence" value="ECO:0007669"/>
    <property type="project" value="TreeGrafter"/>
</dbReference>
<dbReference type="EC" id="2.1.1.72" evidence="2"/>
<dbReference type="PRINTS" id="PR00505">
    <property type="entry name" value="D12N6MTFRASE"/>
</dbReference>
<evidence type="ECO:0000256" key="3">
    <source>
        <dbReference type="ARBA" id="ARBA00022603"/>
    </source>
</evidence>
<dbReference type="REBASE" id="155395">
    <property type="entry name" value="M.Spa99ORF18965P"/>
</dbReference>
<dbReference type="GO" id="GO:0032259">
    <property type="term" value="P:methylation"/>
    <property type="evidence" value="ECO:0007669"/>
    <property type="project" value="UniProtKB-KW"/>
</dbReference>
<gene>
    <name evidence="7" type="ORF">AWL63_18965</name>
</gene>
<dbReference type="PANTHER" id="PTHR30481:SF4">
    <property type="entry name" value="SITE-SPECIFIC DNA-METHYLTRANSFERASE (ADENINE-SPECIFIC)"/>
    <property type="match status" value="1"/>
</dbReference>
<evidence type="ECO:0000313" key="7">
    <source>
        <dbReference type="EMBL" id="AOH85711.1"/>
    </source>
</evidence>
<evidence type="ECO:0000256" key="2">
    <source>
        <dbReference type="ARBA" id="ARBA00011900"/>
    </source>
</evidence>
<dbReference type="Gene3D" id="1.10.1020.10">
    <property type="entry name" value="Adenine-specific Methyltransferase, Domain 2"/>
    <property type="match status" value="1"/>
</dbReference>
<sequence>MSSIAVRTPAPYLGGKRNLARHLVGLIGETPHRTYVEPFVGMGGIFLKRHQAAPVEVINDLSRDVATLFRILQRHYEAFIDTLKWQLTSRADFERLMAVNPDTLTDLERAARFLYLQKLAFGGKVTGRNFGVTRSPGRFDVIKLREYLPEIHERLAGVTIECLPYADVIRRYDAADTLFYLDPPYWNCERDYGDGFERADFERLAEQLAGIAGRFILSINDTPGARAVFARFNLSDIETTYTVGSASAGRGLRAGELIVRN</sequence>